<dbReference type="Gene3D" id="2.60.120.10">
    <property type="entry name" value="Jelly Rolls"/>
    <property type="match status" value="1"/>
</dbReference>
<feature type="non-terminal residue" evidence="2">
    <location>
        <position position="221"/>
    </location>
</feature>
<dbReference type="PANTHER" id="PTHR41517:SF1">
    <property type="entry name" value="CUPIN"/>
    <property type="match status" value="1"/>
</dbReference>
<dbReference type="InterPro" id="IPR014710">
    <property type="entry name" value="RmlC-like_jellyroll"/>
</dbReference>
<evidence type="ECO:0008006" key="4">
    <source>
        <dbReference type="Google" id="ProtNLM"/>
    </source>
</evidence>
<gene>
    <name evidence="2" type="ORF">DCF15_07860</name>
</gene>
<reference evidence="2 3" key="2">
    <citation type="submission" date="2018-06" db="EMBL/GenBank/DDBJ databases">
        <title>Metagenomic assembly of (sub)arctic Cyanobacteria and their associated microbiome from non-axenic cultures.</title>
        <authorList>
            <person name="Baurain D."/>
        </authorList>
    </citation>
    <scope>NUCLEOTIDE SEQUENCE [LARGE SCALE GENOMIC DNA]</scope>
    <source>
        <strain evidence="2">ULC027bin1</strain>
    </source>
</reference>
<proteinExistence type="predicted"/>
<dbReference type="SUPFAM" id="SSF51182">
    <property type="entry name" value="RmlC-like cupins"/>
    <property type="match status" value="1"/>
</dbReference>
<dbReference type="GO" id="GO:0051213">
    <property type="term" value="F:dioxygenase activity"/>
    <property type="evidence" value="ECO:0007669"/>
    <property type="project" value="InterPro"/>
</dbReference>
<sequence length="221" mass="24526">MITQAGASWQQRQQSQPRQPPPAVQSWVFHSERQQAFDPHQPSGLLLLDRSKQLQLKSPGTTPSLLAAYIKVKAQESITTCFQGGLEFYFVICGEGRSEWGGGVIAWQPGDLFFLPGGSRIHHQAADSDALVYALTDEPLARFLGLQAGQNKFEPIHYLAKDVQAAQAAAIEHTRKSGVMHFGRKQGQAEEFVYSSFLPTWKWIVPGEHQRPHCHAAVAVQ</sequence>
<evidence type="ECO:0000256" key="1">
    <source>
        <dbReference type="SAM" id="MobiDB-lite"/>
    </source>
</evidence>
<dbReference type="InterPro" id="IPR047183">
    <property type="entry name" value="GDO-like"/>
</dbReference>
<reference evidence="3" key="1">
    <citation type="submission" date="2018-04" db="EMBL/GenBank/DDBJ databases">
        <authorList>
            <person name="Cornet L."/>
        </authorList>
    </citation>
    <scope>NUCLEOTIDE SEQUENCE [LARGE SCALE GENOMIC DNA]</scope>
</reference>
<evidence type="ECO:0000313" key="2">
    <source>
        <dbReference type="EMBL" id="PZO56949.1"/>
    </source>
</evidence>
<protein>
    <recommendedName>
        <fullName evidence="4">AraC-type arabinose-binding/dimerisation domain-containing protein</fullName>
    </recommendedName>
</protein>
<name>A0A2W4XRC1_9CYAN</name>
<dbReference type="PANTHER" id="PTHR41517">
    <property type="entry name" value="1,2-DIOXYGENASE PROTEIN-RELATED"/>
    <property type="match status" value="1"/>
</dbReference>
<dbReference type="EMBL" id="QBMP01000060">
    <property type="protein sequence ID" value="PZO56949.1"/>
    <property type="molecule type" value="Genomic_DNA"/>
</dbReference>
<comment type="caution">
    <text evidence="2">The sequence shown here is derived from an EMBL/GenBank/DDBJ whole genome shotgun (WGS) entry which is preliminary data.</text>
</comment>
<evidence type="ECO:0000313" key="3">
    <source>
        <dbReference type="Proteomes" id="UP000249794"/>
    </source>
</evidence>
<feature type="region of interest" description="Disordered" evidence="1">
    <location>
        <begin position="1"/>
        <end position="23"/>
    </location>
</feature>
<organism evidence="2 3">
    <name type="scientific">Phormidesmis priestleyi</name>
    <dbReference type="NCBI Taxonomy" id="268141"/>
    <lineage>
        <taxon>Bacteria</taxon>
        <taxon>Bacillati</taxon>
        <taxon>Cyanobacteriota</taxon>
        <taxon>Cyanophyceae</taxon>
        <taxon>Leptolyngbyales</taxon>
        <taxon>Leptolyngbyaceae</taxon>
        <taxon>Phormidesmis</taxon>
    </lineage>
</organism>
<accession>A0A2W4XRC1</accession>
<dbReference type="InterPro" id="IPR011051">
    <property type="entry name" value="RmlC_Cupin_sf"/>
</dbReference>
<feature type="compositionally biased region" description="Low complexity" evidence="1">
    <location>
        <begin position="1"/>
        <end position="17"/>
    </location>
</feature>
<dbReference type="AlphaFoldDB" id="A0A2W4XRC1"/>
<dbReference type="Proteomes" id="UP000249794">
    <property type="component" value="Unassembled WGS sequence"/>
</dbReference>